<evidence type="ECO:0000259" key="1">
    <source>
        <dbReference type="Pfam" id="PF00534"/>
    </source>
</evidence>
<feature type="domain" description="Glycosyltransferase subfamily 4-like N-terminal" evidence="2">
    <location>
        <begin position="14"/>
        <end position="170"/>
    </location>
</feature>
<dbReference type="InterPro" id="IPR028098">
    <property type="entry name" value="Glyco_trans_4-like_N"/>
</dbReference>
<dbReference type="SUPFAM" id="SSF53756">
    <property type="entry name" value="UDP-Glycosyltransferase/glycogen phosphorylase"/>
    <property type="match status" value="1"/>
</dbReference>
<dbReference type="AlphaFoldDB" id="A0A5N1GP82"/>
<name>A0A5N1GP82_9LACT</name>
<comment type="caution">
    <text evidence="3">The sequence shown here is derived from an EMBL/GenBank/DDBJ whole genome shotgun (WGS) entry which is preliminary data.</text>
</comment>
<dbReference type="InterPro" id="IPR001296">
    <property type="entry name" value="Glyco_trans_1"/>
</dbReference>
<dbReference type="Gene3D" id="3.40.50.2000">
    <property type="entry name" value="Glycogen Phosphorylase B"/>
    <property type="match status" value="2"/>
</dbReference>
<dbReference type="GO" id="GO:0016757">
    <property type="term" value="F:glycosyltransferase activity"/>
    <property type="evidence" value="ECO:0007669"/>
    <property type="project" value="InterPro"/>
</dbReference>
<sequence>MVKILHYGLSENLGGIETYLIKLNKKLSSDHLKFDFVILGDKYFEGYQELLVNDSQIYFVTPRRKSILNNFFETRKLFKNNSYDLIHFHLLSLSDIMPIVLAKFYKIPVVIHSHSSNCPDSKITKLLHDINKKIIHFFDFKGIAVSKLAAEWLFNKNDNVEVINNGINIEQFQFNEEKRSLTRTELGLTDELMAIHIGTLKEVKNPLFVVEIFNEMLKINKNCKLYFVGGDGELRDEVNAKINRYQIENKIEFLGFRTDIPNLLSAADVLIFPSLYEGFPGTVLEAETNGLPCVISENITEEVQVSDQCLRLSLKLPAKNWAREVLSNKPISERQYAVNDILNSDLTDDHEAQKLRAIYNEVLDK</sequence>
<dbReference type="RefSeq" id="WP_070430338.1">
    <property type="nucleotide sequence ID" value="NZ_VYWO01000001.1"/>
</dbReference>
<dbReference type="Proteomes" id="UP000327148">
    <property type="component" value="Unassembled WGS sequence"/>
</dbReference>
<evidence type="ECO:0000259" key="2">
    <source>
        <dbReference type="Pfam" id="PF13439"/>
    </source>
</evidence>
<dbReference type="Pfam" id="PF13439">
    <property type="entry name" value="Glyco_transf_4"/>
    <property type="match status" value="1"/>
</dbReference>
<feature type="domain" description="Glycosyl transferase family 1" evidence="1">
    <location>
        <begin position="187"/>
        <end position="298"/>
    </location>
</feature>
<protein>
    <submittedName>
        <fullName evidence="3">Glycosyltransferase family 1 protein</fullName>
    </submittedName>
</protein>
<dbReference type="PANTHER" id="PTHR12526">
    <property type="entry name" value="GLYCOSYLTRANSFERASE"/>
    <property type="match status" value="1"/>
</dbReference>
<proteinExistence type="predicted"/>
<reference evidence="3 4" key="1">
    <citation type="submission" date="2019-09" db="EMBL/GenBank/DDBJ databases">
        <title>Draft genome sequence assemblies of isolates from the urinary tract.</title>
        <authorList>
            <person name="Mores C.R."/>
            <person name="Putonti C."/>
            <person name="Wolfe A.J."/>
        </authorList>
    </citation>
    <scope>NUCLEOTIDE SEQUENCE [LARGE SCALE GENOMIC DNA]</scope>
    <source>
        <strain evidence="3 4">UMB623</strain>
    </source>
</reference>
<accession>A0A5N1GP82</accession>
<evidence type="ECO:0000313" key="3">
    <source>
        <dbReference type="EMBL" id="KAA9302214.1"/>
    </source>
</evidence>
<dbReference type="EMBL" id="VYWO01000001">
    <property type="protein sequence ID" value="KAA9302214.1"/>
    <property type="molecule type" value="Genomic_DNA"/>
</dbReference>
<gene>
    <name evidence="3" type="ORF">F6I03_03095</name>
</gene>
<dbReference type="Pfam" id="PF00534">
    <property type="entry name" value="Glycos_transf_1"/>
    <property type="match status" value="1"/>
</dbReference>
<organism evidence="3 4">
    <name type="scientific">Aerococcus sanguinicola</name>
    <dbReference type="NCBI Taxonomy" id="119206"/>
    <lineage>
        <taxon>Bacteria</taxon>
        <taxon>Bacillati</taxon>
        <taxon>Bacillota</taxon>
        <taxon>Bacilli</taxon>
        <taxon>Lactobacillales</taxon>
        <taxon>Aerococcaceae</taxon>
        <taxon>Aerococcus</taxon>
    </lineage>
</organism>
<dbReference type="PANTHER" id="PTHR12526:SF630">
    <property type="entry name" value="GLYCOSYLTRANSFERASE"/>
    <property type="match status" value="1"/>
</dbReference>
<keyword evidence="3" id="KW-0808">Transferase</keyword>
<dbReference type="OrthoDB" id="9804196at2"/>
<evidence type="ECO:0000313" key="4">
    <source>
        <dbReference type="Proteomes" id="UP000327148"/>
    </source>
</evidence>